<name>A0ACB8V950_9TELE</name>
<proteinExistence type="predicted"/>
<organism evidence="1 2">
    <name type="scientific">Scortum barcoo</name>
    <name type="common">barcoo grunter</name>
    <dbReference type="NCBI Taxonomy" id="214431"/>
    <lineage>
        <taxon>Eukaryota</taxon>
        <taxon>Metazoa</taxon>
        <taxon>Chordata</taxon>
        <taxon>Craniata</taxon>
        <taxon>Vertebrata</taxon>
        <taxon>Euteleostomi</taxon>
        <taxon>Actinopterygii</taxon>
        <taxon>Neopterygii</taxon>
        <taxon>Teleostei</taxon>
        <taxon>Neoteleostei</taxon>
        <taxon>Acanthomorphata</taxon>
        <taxon>Eupercaria</taxon>
        <taxon>Centrarchiformes</taxon>
        <taxon>Terapontoidei</taxon>
        <taxon>Terapontidae</taxon>
        <taxon>Scortum</taxon>
    </lineage>
</organism>
<evidence type="ECO:0000313" key="1">
    <source>
        <dbReference type="EMBL" id="KAI3352045.1"/>
    </source>
</evidence>
<reference evidence="1" key="1">
    <citation type="submission" date="2022-04" db="EMBL/GenBank/DDBJ databases">
        <title>Jade perch genome.</title>
        <authorList>
            <person name="Chao B."/>
        </authorList>
    </citation>
    <scope>NUCLEOTIDE SEQUENCE</scope>
    <source>
        <strain evidence="1">CB-2022</strain>
    </source>
</reference>
<keyword evidence="2" id="KW-1185">Reference proteome</keyword>
<dbReference type="EMBL" id="CM041554">
    <property type="protein sequence ID" value="KAI3352045.1"/>
    <property type="molecule type" value="Genomic_DNA"/>
</dbReference>
<dbReference type="Proteomes" id="UP000831701">
    <property type="component" value="Chromosome 24"/>
</dbReference>
<comment type="caution">
    <text evidence="1">The sequence shown here is derived from an EMBL/GenBank/DDBJ whole genome shotgun (WGS) entry which is preliminary data.</text>
</comment>
<sequence length="52" mass="5542">MDKPTGSLCMADRTIHSEKGKGGGVCFMVNNQWCSDVEIISTGCSSRTQSTS</sequence>
<evidence type="ECO:0000313" key="2">
    <source>
        <dbReference type="Proteomes" id="UP000831701"/>
    </source>
</evidence>
<accession>A0ACB8V950</accession>
<protein>
    <submittedName>
        <fullName evidence="1">Uncharacterized protein</fullName>
    </submittedName>
</protein>
<gene>
    <name evidence="1" type="ORF">L3Q82_020860</name>
</gene>